<evidence type="ECO:0000313" key="3">
    <source>
        <dbReference type="Proteomes" id="UP001528912"/>
    </source>
</evidence>
<evidence type="ECO:0000256" key="1">
    <source>
        <dbReference type="SAM" id="Phobius"/>
    </source>
</evidence>
<gene>
    <name evidence="2" type="ORF">P4R38_04705</name>
</gene>
<organism evidence="2 3">
    <name type="scientific">Luteipulveratus flavus</name>
    <dbReference type="NCBI Taxonomy" id="3031728"/>
    <lineage>
        <taxon>Bacteria</taxon>
        <taxon>Bacillati</taxon>
        <taxon>Actinomycetota</taxon>
        <taxon>Actinomycetes</taxon>
        <taxon>Micrococcales</taxon>
        <taxon>Dermacoccaceae</taxon>
        <taxon>Luteipulveratus</taxon>
    </lineage>
</organism>
<proteinExistence type="predicted"/>
<keyword evidence="3" id="KW-1185">Reference proteome</keyword>
<feature type="transmembrane region" description="Helical" evidence="1">
    <location>
        <begin position="38"/>
        <end position="58"/>
    </location>
</feature>
<keyword evidence="1" id="KW-1133">Transmembrane helix</keyword>
<accession>A0ABT6C487</accession>
<dbReference type="EMBL" id="JAROAV010000012">
    <property type="protein sequence ID" value="MDF8263545.1"/>
    <property type="molecule type" value="Genomic_DNA"/>
</dbReference>
<keyword evidence="1" id="KW-0472">Membrane</keyword>
<feature type="transmembrane region" description="Helical" evidence="1">
    <location>
        <begin position="70"/>
        <end position="90"/>
    </location>
</feature>
<keyword evidence="1" id="KW-0812">Transmembrane</keyword>
<evidence type="ECO:0008006" key="4">
    <source>
        <dbReference type="Google" id="ProtNLM"/>
    </source>
</evidence>
<reference evidence="2 3" key="1">
    <citation type="submission" date="2023-03" db="EMBL/GenBank/DDBJ databases">
        <title>YIM 133296 draft genome.</title>
        <authorList>
            <person name="Xiong L."/>
        </authorList>
    </citation>
    <scope>NUCLEOTIDE SEQUENCE [LARGE SCALE GENOMIC DNA]</scope>
    <source>
        <strain evidence="2 3">YIM 133296</strain>
    </source>
</reference>
<comment type="caution">
    <text evidence="2">The sequence shown here is derived from an EMBL/GenBank/DDBJ whole genome shotgun (WGS) entry which is preliminary data.</text>
</comment>
<evidence type="ECO:0000313" key="2">
    <source>
        <dbReference type="EMBL" id="MDF8263545.1"/>
    </source>
</evidence>
<dbReference type="RefSeq" id="WP_275236482.1">
    <property type="nucleotide sequence ID" value="NZ_JARFJC010000003.1"/>
</dbReference>
<sequence>MTNPSLESRIAINRIALIVIGVLIAVAFTVGAFALERWAWLVAVPMNGVGIWCIVVGGRTRRQTQGQRGVAVSMLGAVLVVGSIWAAFMLGDALDA</sequence>
<protein>
    <recommendedName>
        <fullName evidence="4">DUF4190 domain-containing protein</fullName>
    </recommendedName>
</protein>
<feature type="transmembrane region" description="Helical" evidence="1">
    <location>
        <begin position="12"/>
        <end position="32"/>
    </location>
</feature>
<dbReference type="Proteomes" id="UP001528912">
    <property type="component" value="Unassembled WGS sequence"/>
</dbReference>
<name>A0ABT6C487_9MICO</name>